<dbReference type="SUPFAM" id="SSF53756">
    <property type="entry name" value="UDP-Glycosyltransferase/glycogen phosphorylase"/>
    <property type="match status" value="1"/>
</dbReference>
<name>A0A146G777_TERSA</name>
<dbReference type="InterPro" id="IPR002201">
    <property type="entry name" value="Glyco_trans_9"/>
</dbReference>
<dbReference type="Proteomes" id="UP000076023">
    <property type="component" value="Unassembled WGS sequence"/>
</dbReference>
<reference evidence="4" key="1">
    <citation type="journal article" date="2017" name="Genome Announc.">
        <title>Draft Genome Sequence of Terrimicrobium sacchariphilum NM-5T, a Facultative Anaerobic Soil Bacterium of the Class Spartobacteria.</title>
        <authorList>
            <person name="Qiu Y.L."/>
            <person name="Tourlousse D.M."/>
            <person name="Matsuura N."/>
            <person name="Ohashi A."/>
            <person name="Sekiguchi Y."/>
        </authorList>
    </citation>
    <scope>NUCLEOTIDE SEQUENCE [LARGE SCALE GENOMIC DNA]</scope>
    <source>
        <strain evidence="4">NM-5</strain>
    </source>
</reference>
<evidence type="ECO:0000313" key="3">
    <source>
        <dbReference type="EMBL" id="GAT33361.1"/>
    </source>
</evidence>
<accession>A0A146G777</accession>
<dbReference type="OrthoDB" id="185163at2"/>
<evidence type="ECO:0000256" key="1">
    <source>
        <dbReference type="ARBA" id="ARBA00022676"/>
    </source>
</evidence>
<dbReference type="PANTHER" id="PTHR30160:SF1">
    <property type="entry name" value="LIPOPOLYSACCHARIDE 1,2-N-ACETYLGLUCOSAMINETRANSFERASE-RELATED"/>
    <property type="match status" value="1"/>
</dbReference>
<dbReference type="CDD" id="cd03789">
    <property type="entry name" value="GT9_LPS_heptosyltransferase"/>
    <property type="match status" value="1"/>
</dbReference>
<dbReference type="EMBL" id="BDCO01000002">
    <property type="protein sequence ID" value="GAT33361.1"/>
    <property type="molecule type" value="Genomic_DNA"/>
</dbReference>
<dbReference type="Pfam" id="PF01075">
    <property type="entry name" value="Glyco_transf_9"/>
    <property type="match status" value="1"/>
</dbReference>
<dbReference type="GO" id="GO:0008713">
    <property type="term" value="F:ADP-heptose-lipopolysaccharide heptosyltransferase activity"/>
    <property type="evidence" value="ECO:0007669"/>
    <property type="project" value="TreeGrafter"/>
</dbReference>
<dbReference type="RefSeq" id="WP_075079101.1">
    <property type="nucleotide sequence ID" value="NZ_BDCO01000002.1"/>
</dbReference>
<dbReference type="Gene3D" id="3.40.50.2000">
    <property type="entry name" value="Glycogen Phosphorylase B"/>
    <property type="match status" value="1"/>
</dbReference>
<gene>
    <name evidence="3" type="ORF">TSACC_21776</name>
</gene>
<keyword evidence="4" id="KW-1185">Reference proteome</keyword>
<organism evidence="3 4">
    <name type="scientific">Terrimicrobium sacchariphilum</name>
    <dbReference type="NCBI Taxonomy" id="690879"/>
    <lineage>
        <taxon>Bacteria</taxon>
        <taxon>Pseudomonadati</taxon>
        <taxon>Verrucomicrobiota</taxon>
        <taxon>Terrimicrobiia</taxon>
        <taxon>Terrimicrobiales</taxon>
        <taxon>Terrimicrobiaceae</taxon>
        <taxon>Terrimicrobium</taxon>
    </lineage>
</organism>
<dbReference type="InterPro" id="IPR051199">
    <property type="entry name" value="LPS_LOS_Heptosyltrfase"/>
</dbReference>
<dbReference type="AlphaFoldDB" id="A0A146G777"/>
<keyword evidence="2 3" id="KW-0808">Transferase</keyword>
<dbReference type="GO" id="GO:0005829">
    <property type="term" value="C:cytosol"/>
    <property type="evidence" value="ECO:0007669"/>
    <property type="project" value="TreeGrafter"/>
</dbReference>
<keyword evidence="1" id="KW-0328">Glycosyltransferase</keyword>
<proteinExistence type="predicted"/>
<evidence type="ECO:0000256" key="2">
    <source>
        <dbReference type="ARBA" id="ARBA00022679"/>
    </source>
</evidence>
<evidence type="ECO:0000313" key="4">
    <source>
        <dbReference type="Proteomes" id="UP000076023"/>
    </source>
</evidence>
<protein>
    <submittedName>
        <fullName evidence="3">ADP-heptose:LPS heptosyltransferase</fullName>
    </submittedName>
</protein>
<dbReference type="PANTHER" id="PTHR30160">
    <property type="entry name" value="TETRAACYLDISACCHARIDE 4'-KINASE-RELATED"/>
    <property type="match status" value="1"/>
</dbReference>
<comment type="caution">
    <text evidence="3">The sequence shown here is derived from an EMBL/GenBank/DDBJ whole genome shotgun (WGS) entry which is preliminary data.</text>
</comment>
<dbReference type="GO" id="GO:0009244">
    <property type="term" value="P:lipopolysaccharide core region biosynthetic process"/>
    <property type="evidence" value="ECO:0007669"/>
    <property type="project" value="TreeGrafter"/>
</dbReference>
<dbReference type="STRING" id="690879.TSACC_21776"/>
<dbReference type="InParanoid" id="A0A146G777"/>
<sequence length="336" mass="37344">MSLCEPALAQANFIFDWNLGEGWAIQEVHMRGCYVVFHKQLGDLLLLQPAIARLLAHHGGPVRLLTRSGHEALVNLMPDVEMHSGPALSPRRHLYCYDPVNKSATRSIFTPALHKTCILPSVEELGWFHRLLFRPLIVPGLHDEYIAEYFWKNTPVPTSSPFPMPRLNRPPAEWRVDGVQPGGFVLINPTSGWRRKSWVTTRWAETVRHIKARLQLPILMTSSSTDWQMAQCAEIEKLTGDPVCSLSSGTTLRNFLWLCANAALVVTVDGAAAHFASAFGTPSLALFGPTNIGNWHRATPINAAIQAPMGEDGTRRMRDLQLEPVLASMDQLLGHG</sequence>